<protein>
    <submittedName>
        <fullName evidence="2">Nuclear transport factor 2 family protein</fullName>
    </submittedName>
</protein>
<dbReference type="SUPFAM" id="SSF54427">
    <property type="entry name" value="NTF2-like"/>
    <property type="match status" value="1"/>
</dbReference>
<dbReference type="Pfam" id="PF12680">
    <property type="entry name" value="SnoaL_2"/>
    <property type="match status" value="1"/>
</dbReference>
<feature type="domain" description="SnoaL-like" evidence="1">
    <location>
        <begin position="8"/>
        <end position="110"/>
    </location>
</feature>
<evidence type="ECO:0000259" key="1">
    <source>
        <dbReference type="Pfam" id="PF12680"/>
    </source>
</evidence>
<sequence>MRDVRELVERYVATWNEQDPVLRRRSLAELWADDALYVDPLSVAEGRDAIDTVIAVTQGQYPGSVLRLTGEVDAHHGLARFPWVLGPENGEAVLAGIDVAVLAEDGRITAIHGFLDKGPG</sequence>
<organism evidence="2 3">
    <name type="scientific">Streptomyces albiaxialis</name>
    <dbReference type="NCBI Taxonomy" id="329523"/>
    <lineage>
        <taxon>Bacteria</taxon>
        <taxon>Bacillati</taxon>
        <taxon>Actinomycetota</taxon>
        <taxon>Actinomycetes</taxon>
        <taxon>Kitasatosporales</taxon>
        <taxon>Streptomycetaceae</taxon>
        <taxon>Streptomyces</taxon>
    </lineage>
</organism>
<keyword evidence="3" id="KW-1185">Reference proteome</keyword>
<proteinExistence type="predicted"/>
<accession>A0ABP5HEY7</accession>
<comment type="caution">
    <text evidence="2">The sequence shown here is derived from an EMBL/GenBank/DDBJ whole genome shotgun (WGS) entry which is preliminary data.</text>
</comment>
<dbReference type="InterPro" id="IPR037401">
    <property type="entry name" value="SnoaL-like"/>
</dbReference>
<name>A0ABP5HEY7_9ACTN</name>
<dbReference type="Gene3D" id="3.10.450.50">
    <property type="match status" value="1"/>
</dbReference>
<reference evidence="3" key="1">
    <citation type="journal article" date="2019" name="Int. J. Syst. Evol. Microbiol.">
        <title>The Global Catalogue of Microorganisms (GCM) 10K type strain sequencing project: providing services to taxonomists for standard genome sequencing and annotation.</title>
        <authorList>
            <consortium name="The Broad Institute Genomics Platform"/>
            <consortium name="The Broad Institute Genome Sequencing Center for Infectious Disease"/>
            <person name="Wu L."/>
            <person name="Ma J."/>
        </authorList>
    </citation>
    <scope>NUCLEOTIDE SEQUENCE [LARGE SCALE GENOMIC DNA]</scope>
    <source>
        <strain evidence="3">JCM 15478</strain>
    </source>
</reference>
<evidence type="ECO:0000313" key="2">
    <source>
        <dbReference type="EMBL" id="GAA2071666.1"/>
    </source>
</evidence>
<dbReference type="RefSeq" id="WP_344526935.1">
    <property type="nucleotide sequence ID" value="NZ_BAAAPE010000007.1"/>
</dbReference>
<dbReference type="InterPro" id="IPR032710">
    <property type="entry name" value="NTF2-like_dom_sf"/>
</dbReference>
<evidence type="ECO:0000313" key="3">
    <source>
        <dbReference type="Proteomes" id="UP001500016"/>
    </source>
</evidence>
<dbReference type="EMBL" id="BAAAPE010000007">
    <property type="protein sequence ID" value="GAA2071666.1"/>
    <property type="molecule type" value="Genomic_DNA"/>
</dbReference>
<dbReference type="Proteomes" id="UP001500016">
    <property type="component" value="Unassembled WGS sequence"/>
</dbReference>
<gene>
    <name evidence="2" type="ORF">GCM10009801_23600</name>
</gene>